<dbReference type="Gene3D" id="3.90.550.10">
    <property type="entry name" value="Spore Coat Polysaccharide Biosynthesis Protein SpsA, Chain A"/>
    <property type="match status" value="1"/>
</dbReference>
<dbReference type="Proteomes" id="UP000322244">
    <property type="component" value="Unassembled WGS sequence"/>
</dbReference>
<keyword evidence="10" id="KW-1185">Reference proteome</keyword>
<sequence>MLVDAIILAGGRASRMGGVDKPAIAIGGRTMLDAAVAAVSGCDRIVVVGPQRPELPTSIVQTQERPPGAGPVAAIGAALDALPNPAPSVVVLAADMPFLSAAAVTKLAALSNDSGADAVFAIDDDGRPQHLLGVWRTAALVERVAALGSLDNQAMKALVPNDITSLHLDGIGDCDTVDDVHRAVDLALSARTLTLDDARELLRTTITRLPYRTLPLHAALGAALADPIRAAQPLPRFDVSAMDGYAVAGDGPWQLRNDVGYAGGDRPSRLDHGEAVRIATGAHVPDGSTSVVRDEFAALHDGVLTRIPDAPIRNDIRRSGEDWPAGRMLAESGTHVTPALLSAARSGDVFDARVRGPVRAHVVVTGDEIRRDGPLRDGQTRDSLGPVLPNLLAWCGIRTAGEAHLRDTANGFDEMLAAATDADLIVIVGATGGGAADQLRTALDRCGANLLVHRVSCRPGGSQVVAELADHRIVLGLPGNPYAATATLLVTAPAIVDGLTGRIPRPRQLGVLVNAGAVAANTTRIVPARVDRTGEWIAETDTRTAHLARLIDCHAVAIVQPDTRDGDTVELVELPN</sequence>
<dbReference type="PANTHER" id="PTHR10192">
    <property type="entry name" value="MOLYBDOPTERIN BIOSYNTHESIS PROTEIN"/>
    <property type="match status" value="1"/>
</dbReference>
<dbReference type="InterPro" id="IPR025877">
    <property type="entry name" value="MobA-like_NTP_Trfase"/>
</dbReference>
<dbReference type="GO" id="GO:0016779">
    <property type="term" value="F:nucleotidyltransferase activity"/>
    <property type="evidence" value="ECO:0007669"/>
    <property type="project" value="UniProtKB-ARBA"/>
</dbReference>
<comment type="caution">
    <text evidence="9">The sequence shown here is derived from an EMBL/GenBank/DDBJ whole genome shotgun (WGS) entry which is preliminary data.</text>
</comment>
<name>A0A5A7SCZ8_9NOCA</name>
<dbReference type="Gene3D" id="2.170.190.11">
    <property type="entry name" value="Molybdopterin biosynthesis moea protein, domain 3"/>
    <property type="match status" value="1"/>
</dbReference>
<dbReference type="GO" id="GO:0061599">
    <property type="term" value="F:molybdopterin molybdotransferase activity"/>
    <property type="evidence" value="ECO:0007669"/>
    <property type="project" value="UniProtKB-UniRule"/>
</dbReference>
<dbReference type="InterPro" id="IPR001453">
    <property type="entry name" value="MoaB/Mog_dom"/>
</dbReference>
<reference evidence="9 10" key="1">
    <citation type="submission" date="2019-07" db="EMBL/GenBank/DDBJ databases">
        <title>Rhodococcus cavernicolus sp. nov., isolated from a cave.</title>
        <authorList>
            <person name="Lee S.D."/>
        </authorList>
    </citation>
    <scope>NUCLEOTIDE SEQUENCE [LARGE SCALE GENOMIC DNA]</scope>
    <source>
        <strain evidence="9 10">C1-24</strain>
    </source>
</reference>
<evidence type="ECO:0000256" key="1">
    <source>
        <dbReference type="ARBA" id="ARBA00002901"/>
    </source>
</evidence>
<dbReference type="SUPFAM" id="SSF63882">
    <property type="entry name" value="MoeA N-terminal region -like"/>
    <property type="match status" value="1"/>
</dbReference>
<dbReference type="Gene3D" id="3.90.105.10">
    <property type="entry name" value="Molybdopterin biosynthesis moea protein, domain 2"/>
    <property type="match status" value="1"/>
</dbReference>
<dbReference type="SUPFAM" id="SSF53218">
    <property type="entry name" value="Molybdenum cofactor biosynthesis proteins"/>
    <property type="match status" value="1"/>
</dbReference>
<dbReference type="InterPro" id="IPR036135">
    <property type="entry name" value="MoeA_linker/N_sf"/>
</dbReference>
<organism evidence="9 10">
    <name type="scientific">Antrihabitans cavernicola</name>
    <dbReference type="NCBI Taxonomy" id="2495913"/>
    <lineage>
        <taxon>Bacteria</taxon>
        <taxon>Bacillati</taxon>
        <taxon>Actinomycetota</taxon>
        <taxon>Actinomycetes</taxon>
        <taxon>Mycobacteriales</taxon>
        <taxon>Nocardiaceae</taxon>
        <taxon>Antrihabitans</taxon>
    </lineage>
</organism>
<feature type="domain" description="MoaB/Mog" evidence="8">
    <location>
        <begin position="361"/>
        <end position="498"/>
    </location>
</feature>
<proteinExistence type="inferred from homology"/>
<accession>A0A5A7SCZ8</accession>
<dbReference type="Gene3D" id="3.40.980.10">
    <property type="entry name" value="MoaB/Mog-like domain"/>
    <property type="match status" value="1"/>
</dbReference>
<evidence type="ECO:0000313" key="9">
    <source>
        <dbReference type="EMBL" id="KAA0024030.1"/>
    </source>
</evidence>
<keyword evidence="7" id="KW-0460">Magnesium</keyword>
<dbReference type="AlphaFoldDB" id="A0A5A7SCZ8"/>
<evidence type="ECO:0000256" key="7">
    <source>
        <dbReference type="RuleBase" id="RU365090"/>
    </source>
</evidence>
<evidence type="ECO:0000256" key="2">
    <source>
        <dbReference type="ARBA" id="ARBA00010763"/>
    </source>
</evidence>
<evidence type="ECO:0000256" key="4">
    <source>
        <dbReference type="ARBA" id="ARBA00023134"/>
    </source>
</evidence>
<dbReference type="InterPro" id="IPR013482">
    <property type="entry name" value="Molybde_CF_guanTrfase"/>
</dbReference>
<dbReference type="InterPro" id="IPR036425">
    <property type="entry name" value="MoaB/Mog-like_dom_sf"/>
</dbReference>
<comment type="similarity">
    <text evidence="2 7">Belongs to the MoeA family.</text>
</comment>
<dbReference type="Gene3D" id="2.40.340.10">
    <property type="entry name" value="MoeA, C-terminal, domain IV"/>
    <property type="match status" value="1"/>
</dbReference>
<dbReference type="InterPro" id="IPR038987">
    <property type="entry name" value="MoeA-like"/>
</dbReference>
<dbReference type="EMBL" id="VLNY01000002">
    <property type="protein sequence ID" value="KAA0024030.1"/>
    <property type="molecule type" value="Genomic_DNA"/>
</dbReference>
<dbReference type="Pfam" id="PF03453">
    <property type="entry name" value="MoeA_N"/>
    <property type="match status" value="1"/>
</dbReference>
<dbReference type="GO" id="GO:0046872">
    <property type="term" value="F:metal ion binding"/>
    <property type="evidence" value="ECO:0007669"/>
    <property type="project" value="UniProtKB-UniRule"/>
</dbReference>
<keyword evidence="3 7" id="KW-0500">Molybdenum</keyword>
<dbReference type="SUPFAM" id="SSF53448">
    <property type="entry name" value="Nucleotide-diphospho-sugar transferases"/>
    <property type="match status" value="1"/>
</dbReference>
<dbReference type="GO" id="GO:0005829">
    <property type="term" value="C:cytosol"/>
    <property type="evidence" value="ECO:0007669"/>
    <property type="project" value="TreeGrafter"/>
</dbReference>
<dbReference type="SMART" id="SM00852">
    <property type="entry name" value="MoCF_biosynth"/>
    <property type="match status" value="1"/>
</dbReference>
<comment type="pathway">
    <text evidence="7">Cofactor biosynthesis; molybdopterin biosynthesis.</text>
</comment>
<evidence type="ECO:0000259" key="8">
    <source>
        <dbReference type="SMART" id="SM00852"/>
    </source>
</evidence>
<dbReference type="Pfam" id="PF12804">
    <property type="entry name" value="NTP_transf_3"/>
    <property type="match status" value="1"/>
</dbReference>
<dbReference type="GO" id="GO:0005525">
    <property type="term" value="F:GTP binding"/>
    <property type="evidence" value="ECO:0007669"/>
    <property type="project" value="UniProtKB-KW"/>
</dbReference>
<keyword evidence="4" id="KW-0547">Nucleotide-binding</keyword>
<dbReference type="RefSeq" id="WP_149429190.1">
    <property type="nucleotide sequence ID" value="NZ_VLNY01000002.1"/>
</dbReference>
<keyword evidence="7" id="KW-0808">Transferase</keyword>
<keyword evidence="4" id="KW-0342">GTP-binding</keyword>
<evidence type="ECO:0000256" key="5">
    <source>
        <dbReference type="ARBA" id="ARBA00023150"/>
    </source>
</evidence>
<dbReference type="CDD" id="cd02503">
    <property type="entry name" value="MobA"/>
    <property type="match status" value="1"/>
</dbReference>
<keyword evidence="5 7" id="KW-0501">Molybdenum cofactor biosynthesis</keyword>
<comment type="cofactor">
    <cofactor evidence="7">
        <name>Mg(2+)</name>
        <dbReference type="ChEBI" id="CHEBI:18420"/>
    </cofactor>
</comment>
<dbReference type="UniPathway" id="UPA00344"/>
<evidence type="ECO:0000256" key="3">
    <source>
        <dbReference type="ARBA" id="ARBA00022505"/>
    </source>
</evidence>
<dbReference type="InterPro" id="IPR029044">
    <property type="entry name" value="Nucleotide-diphossugar_trans"/>
</dbReference>
<keyword evidence="7" id="KW-0479">Metal-binding</keyword>
<evidence type="ECO:0000256" key="6">
    <source>
        <dbReference type="ARBA" id="ARBA00047317"/>
    </source>
</evidence>
<dbReference type="EC" id="2.10.1.1" evidence="7"/>
<dbReference type="InterPro" id="IPR005110">
    <property type="entry name" value="MoeA_linker/N"/>
</dbReference>
<dbReference type="PANTHER" id="PTHR10192:SF5">
    <property type="entry name" value="GEPHYRIN"/>
    <property type="match status" value="1"/>
</dbReference>
<dbReference type="InterPro" id="IPR036688">
    <property type="entry name" value="MoeA_C_domain_IV_sf"/>
</dbReference>
<protein>
    <recommendedName>
        <fullName evidence="7">Molybdopterin molybdenumtransferase</fullName>
        <ecNumber evidence="7">2.10.1.1</ecNumber>
    </recommendedName>
</protein>
<evidence type="ECO:0000313" key="10">
    <source>
        <dbReference type="Proteomes" id="UP000322244"/>
    </source>
</evidence>
<dbReference type="GO" id="GO:0006777">
    <property type="term" value="P:Mo-molybdopterin cofactor biosynthetic process"/>
    <property type="evidence" value="ECO:0007669"/>
    <property type="project" value="UniProtKB-UniRule"/>
</dbReference>
<dbReference type="OrthoDB" id="3196725at2"/>
<gene>
    <name evidence="9" type="ORF">FOY51_05520</name>
</gene>
<dbReference type="Pfam" id="PF00994">
    <property type="entry name" value="MoCF_biosynth"/>
    <property type="match status" value="1"/>
</dbReference>
<comment type="catalytic activity">
    <reaction evidence="6">
        <text>adenylyl-molybdopterin + molybdate = Mo-molybdopterin + AMP + H(+)</text>
        <dbReference type="Rhea" id="RHEA:35047"/>
        <dbReference type="ChEBI" id="CHEBI:15378"/>
        <dbReference type="ChEBI" id="CHEBI:36264"/>
        <dbReference type="ChEBI" id="CHEBI:62727"/>
        <dbReference type="ChEBI" id="CHEBI:71302"/>
        <dbReference type="ChEBI" id="CHEBI:456215"/>
        <dbReference type="EC" id="2.10.1.1"/>
    </reaction>
</comment>
<comment type="function">
    <text evidence="1 7">Catalyzes the insertion of molybdate into adenylated molybdopterin with the concomitant release of AMP.</text>
</comment>